<comment type="caution">
    <text evidence="2">The sequence shown here is derived from an EMBL/GenBank/DDBJ whole genome shotgun (WGS) entry which is preliminary data.</text>
</comment>
<evidence type="ECO:0000313" key="3">
    <source>
        <dbReference type="Proteomes" id="UP000419144"/>
    </source>
</evidence>
<protein>
    <submittedName>
        <fullName evidence="2">Uncharacterized protein</fullName>
    </submittedName>
</protein>
<reference evidence="2" key="1">
    <citation type="submission" date="2019-11" db="EMBL/GenBank/DDBJ databases">
        <title>Leishmania tarentolae CDS.</title>
        <authorList>
            <person name="Goto Y."/>
            <person name="Yamagishi J."/>
        </authorList>
    </citation>
    <scope>NUCLEOTIDE SEQUENCE [LARGE SCALE GENOMIC DNA]</scope>
    <source>
        <strain evidence="2">Parrot Tar II</strain>
    </source>
</reference>
<dbReference type="AlphaFoldDB" id="A0A640KDP5"/>
<dbReference type="InterPro" id="IPR050754">
    <property type="entry name" value="FKBP4/5/8-like"/>
</dbReference>
<dbReference type="PANTHER" id="PTHR46512">
    <property type="entry name" value="PEPTIDYLPROLYL ISOMERASE"/>
    <property type="match status" value="1"/>
</dbReference>
<proteinExistence type="predicted"/>
<dbReference type="VEuPathDB" id="TriTrypDB:LtaPh_0402451"/>
<sequence>MALPSPVPSASAPLSSCEKAVHRLQQARAAKEAGNAALQAGNPRGASFEYKKVYLYLAEYLPSDVAESTSPVALGTGSGDSGLVRMLQQQQRRKQQKTVAAAPVTDKKSSASPPTAAAAAQLYATTLNNLALAHMKLGRYQEGVRCATAVLEQPTLRAALDASAEQCVSARFSDTPAGKALLRRAACCVKLSNWDLAEADIRMLRSAASGGATAASGGDALDAAVVSLAQAVEQGRKAEALREKKMMRLMFA</sequence>
<accession>A0A640KDP5</accession>
<dbReference type="EMBL" id="BLBS01000004">
    <property type="protein sequence ID" value="GET85629.1"/>
    <property type="molecule type" value="Genomic_DNA"/>
</dbReference>
<gene>
    <name evidence="2" type="ORF">LtaPh_0402451</name>
</gene>
<dbReference type="Proteomes" id="UP000419144">
    <property type="component" value="Unassembled WGS sequence"/>
</dbReference>
<dbReference type="PANTHER" id="PTHR46512:SF9">
    <property type="entry name" value="PEPTIDYLPROLYL ISOMERASE"/>
    <property type="match status" value="1"/>
</dbReference>
<dbReference type="OrthoDB" id="433738at2759"/>
<dbReference type="InterPro" id="IPR011990">
    <property type="entry name" value="TPR-like_helical_dom_sf"/>
</dbReference>
<feature type="region of interest" description="Disordered" evidence="1">
    <location>
        <begin position="88"/>
        <end position="112"/>
    </location>
</feature>
<dbReference type="Gene3D" id="1.25.40.10">
    <property type="entry name" value="Tetratricopeptide repeat domain"/>
    <property type="match status" value="1"/>
</dbReference>
<organism evidence="2 3">
    <name type="scientific">Leishmania tarentolae</name>
    <name type="common">Sauroleishmania tarentolae</name>
    <dbReference type="NCBI Taxonomy" id="5689"/>
    <lineage>
        <taxon>Eukaryota</taxon>
        <taxon>Discoba</taxon>
        <taxon>Euglenozoa</taxon>
        <taxon>Kinetoplastea</taxon>
        <taxon>Metakinetoplastina</taxon>
        <taxon>Trypanosomatida</taxon>
        <taxon>Trypanosomatidae</taxon>
        <taxon>Leishmaniinae</taxon>
        <taxon>Leishmania</taxon>
        <taxon>lizard Leishmania</taxon>
    </lineage>
</organism>
<evidence type="ECO:0000256" key="1">
    <source>
        <dbReference type="SAM" id="MobiDB-lite"/>
    </source>
</evidence>
<name>A0A640KDP5_LEITA</name>
<evidence type="ECO:0000313" key="2">
    <source>
        <dbReference type="EMBL" id="GET85629.1"/>
    </source>
</evidence>
<dbReference type="SUPFAM" id="SSF48452">
    <property type="entry name" value="TPR-like"/>
    <property type="match status" value="1"/>
</dbReference>
<keyword evidence="3" id="KW-1185">Reference proteome</keyword>